<dbReference type="UniPathway" id="UPA00219"/>
<comment type="catalytic activity">
    <reaction evidence="7 8">
        <text>UDP-N-acetyl-alpha-D-muramoyl-L-alanine + D-glutamate + ATP = UDP-N-acetyl-alpha-D-muramoyl-L-alanyl-D-glutamate + ADP + phosphate + H(+)</text>
        <dbReference type="Rhea" id="RHEA:16429"/>
        <dbReference type="ChEBI" id="CHEBI:15378"/>
        <dbReference type="ChEBI" id="CHEBI:29986"/>
        <dbReference type="ChEBI" id="CHEBI:30616"/>
        <dbReference type="ChEBI" id="CHEBI:43474"/>
        <dbReference type="ChEBI" id="CHEBI:83898"/>
        <dbReference type="ChEBI" id="CHEBI:83900"/>
        <dbReference type="ChEBI" id="CHEBI:456216"/>
        <dbReference type="EC" id="6.3.2.9"/>
    </reaction>
</comment>
<evidence type="ECO:0000256" key="3">
    <source>
        <dbReference type="ARBA" id="ARBA00022490"/>
    </source>
</evidence>
<keyword evidence="3 7" id="KW-0963">Cytoplasm</keyword>
<keyword evidence="6 7" id="KW-0067">ATP-binding</keyword>
<dbReference type="PANTHER" id="PTHR43692">
    <property type="entry name" value="UDP-N-ACETYLMURAMOYLALANINE--D-GLUTAMATE LIGASE"/>
    <property type="match status" value="1"/>
</dbReference>
<feature type="domain" description="Mur ligase C-terminal" evidence="9">
    <location>
        <begin position="318"/>
        <end position="430"/>
    </location>
</feature>
<keyword evidence="7 8" id="KW-0573">Peptidoglycan synthesis</keyword>
<comment type="function">
    <text evidence="7 8">Cell wall formation. Catalyzes the addition of glutamate to the nucleotide precursor UDP-N-acetylmuramoyl-L-alanine (UMA).</text>
</comment>
<dbReference type="GO" id="GO:0008360">
    <property type="term" value="P:regulation of cell shape"/>
    <property type="evidence" value="ECO:0007669"/>
    <property type="project" value="UniProtKB-KW"/>
</dbReference>
<dbReference type="GO" id="GO:0051301">
    <property type="term" value="P:cell division"/>
    <property type="evidence" value="ECO:0007669"/>
    <property type="project" value="UniProtKB-KW"/>
</dbReference>
<evidence type="ECO:0000259" key="10">
    <source>
        <dbReference type="Pfam" id="PF08245"/>
    </source>
</evidence>
<evidence type="ECO:0000313" key="11">
    <source>
        <dbReference type="EMBL" id="OGB74109.1"/>
    </source>
</evidence>
<comment type="subcellular location">
    <subcellularLocation>
        <location evidence="1 7 8">Cytoplasm</location>
    </subcellularLocation>
</comment>
<evidence type="ECO:0000259" key="9">
    <source>
        <dbReference type="Pfam" id="PF02875"/>
    </source>
</evidence>
<dbReference type="InterPro" id="IPR036615">
    <property type="entry name" value="Mur_ligase_C_dom_sf"/>
</dbReference>
<dbReference type="GO" id="GO:0005737">
    <property type="term" value="C:cytoplasm"/>
    <property type="evidence" value="ECO:0007669"/>
    <property type="project" value="UniProtKB-SubCell"/>
</dbReference>
<dbReference type="Pfam" id="PF02875">
    <property type="entry name" value="Mur_ligase_C"/>
    <property type="match status" value="1"/>
</dbReference>
<dbReference type="EMBL" id="META01000004">
    <property type="protein sequence ID" value="OGB74109.1"/>
    <property type="molecule type" value="Genomic_DNA"/>
</dbReference>
<evidence type="ECO:0000256" key="1">
    <source>
        <dbReference type="ARBA" id="ARBA00004496"/>
    </source>
</evidence>
<dbReference type="InterPro" id="IPR013221">
    <property type="entry name" value="Mur_ligase_cen"/>
</dbReference>
<keyword evidence="7 8" id="KW-0961">Cell wall biogenesis/degradation</keyword>
<feature type="binding site" evidence="7">
    <location>
        <begin position="118"/>
        <end position="124"/>
    </location>
    <ligand>
        <name>ATP</name>
        <dbReference type="ChEBI" id="CHEBI:30616"/>
    </ligand>
</feature>
<dbReference type="Gene3D" id="3.40.50.720">
    <property type="entry name" value="NAD(P)-binding Rossmann-like Domain"/>
    <property type="match status" value="1"/>
</dbReference>
<dbReference type="GO" id="GO:0008764">
    <property type="term" value="F:UDP-N-acetylmuramoylalanine-D-glutamate ligase activity"/>
    <property type="evidence" value="ECO:0007669"/>
    <property type="project" value="UniProtKB-UniRule"/>
</dbReference>
<dbReference type="GO" id="GO:0005524">
    <property type="term" value="F:ATP binding"/>
    <property type="evidence" value="ECO:0007669"/>
    <property type="project" value="UniProtKB-UniRule"/>
</dbReference>
<keyword evidence="7 8" id="KW-0132">Cell division</keyword>
<dbReference type="GO" id="GO:0009252">
    <property type="term" value="P:peptidoglycan biosynthetic process"/>
    <property type="evidence" value="ECO:0007669"/>
    <property type="project" value="UniProtKB-UniRule"/>
</dbReference>
<dbReference type="Pfam" id="PF08245">
    <property type="entry name" value="Mur_ligase_M"/>
    <property type="match status" value="1"/>
</dbReference>
<keyword evidence="4 7" id="KW-0436">Ligase</keyword>
<dbReference type="PANTHER" id="PTHR43692:SF1">
    <property type="entry name" value="UDP-N-ACETYLMURAMOYLALANINE--D-GLUTAMATE LIGASE"/>
    <property type="match status" value="1"/>
</dbReference>
<proteinExistence type="inferred from homology"/>
<dbReference type="AlphaFoldDB" id="A0A1F4NRS1"/>
<dbReference type="SUPFAM" id="SSF51984">
    <property type="entry name" value="MurCD N-terminal domain"/>
    <property type="match status" value="1"/>
</dbReference>
<feature type="domain" description="Mur ligase central" evidence="10">
    <location>
        <begin position="116"/>
        <end position="296"/>
    </location>
</feature>
<evidence type="ECO:0000256" key="5">
    <source>
        <dbReference type="ARBA" id="ARBA00022741"/>
    </source>
</evidence>
<evidence type="ECO:0000256" key="2">
    <source>
        <dbReference type="ARBA" id="ARBA00004752"/>
    </source>
</evidence>
<dbReference type="Proteomes" id="UP000176651">
    <property type="component" value="Unassembled WGS sequence"/>
</dbReference>
<evidence type="ECO:0000256" key="7">
    <source>
        <dbReference type="HAMAP-Rule" id="MF_00639"/>
    </source>
</evidence>
<evidence type="ECO:0000256" key="6">
    <source>
        <dbReference type="ARBA" id="ARBA00022840"/>
    </source>
</evidence>
<dbReference type="SUPFAM" id="SSF53244">
    <property type="entry name" value="MurD-like peptide ligases, peptide-binding domain"/>
    <property type="match status" value="1"/>
</dbReference>
<comment type="similarity">
    <text evidence="7">Belongs to the MurCDEF family.</text>
</comment>
<dbReference type="Pfam" id="PF21799">
    <property type="entry name" value="MurD-like_N"/>
    <property type="match status" value="1"/>
</dbReference>
<dbReference type="InterPro" id="IPR004101">
    <property type="entry name" value="Mur_ligase_C"/>
</dbReference>
<evidence type="ECO:0000256" key="4">
    <source>
        <dbReference type="ARBA" id="ARBA00022598"/>
    </source>
</evidence>
<comment type="caution">
    <text evidence="11">The sequence shown here is derived from an EMBL/GenBank/DDBJ whole genome shotgun (WGS) entry which is preliminary data.</text>
</comment>
<dbReference type="SUPFAM" id="SSF53623">
    <property type="entry name" value="MurD-like peptide ligases, catalytic domain"/>
    <property type="match status" value="1"/>
</dbReference>
<dbReference type="NCBIfam" id="TIGR01087">
    <property type="entry name" value="murD"/>
    <property type="match status" value="1"/>
</dbReference>
<protein>
    <recommendedName>
        <fullName evidence="7 8">UDP-N-acetylmuramoylalanine--D-glutamate ligase</fullName>
        <ecNumber evidence="7 8">6.3.2.9</ecNumber>
    </recommendedName>
    <alternativeName>
        <fullName evidence="7">D-glutamic acid-adding enzyme</fullName>
    </alternativeName>
    <alternativeName>
        <fullName evidence="7">UDP-N-acetylmuramoyl-L-alanyl-D-glutamate synthetase</fullName>
    </alternativeName>
</protein>
<dbReference type="STRING" id="1798535.A2V68_02125"/>
<gene>
    <name evidence="7" type="primary">murD</name>
    <name evidence="11" type="ORF">A2V68_02125</name>
</gene>
<accession>A0A1F4NRS1</accession>
<dbReference type="Gene3D" id="3.90.190.20">
    <property type="entry name" value="Mur ligase, C-terminal domain"/>
    <property type="match status" value="1"/>
</dbReference>
<evidence type="ECO:0000313" key="12">
    <source>
        <dbReference type="Proteomes" id="UP000176651"/>
    </source>
</evidence>
<comment type="pathway">
    <text evidence="2 7 8">Cell wall biogenesis; peptidoglycan biosynthesis.</text>
</comment>
<keyword evidence="7 8" id="KW-0133">Cell shape</keyword>
<dbReference type="EC" id="6.3.2.9" evidence="7 8"/>
<keyword evidence="7 8" id="KW-0131">Cell cycle</keyword>
<reference evidence="11 12" key="1">
    <citation type="journal article" date="2016" name="Nat. Commun.">
        <title>Thousands of microbial genomes shed light on interconnected biogeochemical processes in an aquifer system.</title>
        <authorList>
            <person name="Anantharaman K."/>
            <person name="Brown C.T."/>
            <person name="Hug L.A."/>
            <person name="Sharon I."/>
            <person name="Castelle C.J."/>
            <person name="Probst A.J."/>
            <person name="Thomas B.C."/>
            <person name="Singh A."/>
            <person name="Wilkins M.J."/>
            <person name="Karaoz U."/>
            <person name="Brodie E.L."/>
            <person name="Williams K.H."/>
            <person name="Hubbard S.S."/>
            <person name="Banfield J.F."/>
        </authorList>
    </citation>
    <scope>NUCLEOTIDE SEQUENCE [LARGE SCALE GENOMIC DNA]</scope>
</reference>
<dbReference type="InterPro" id="IPR005762">
    <property type="entry name" value="MurD"/>
</dbReference>
<evidence type="ECO:0000256" key="8">
    <source>
        <dbReference type="RuleBase" id="RU003664"/>
    </source>
</evidence>
<dbReference type="GO" id="GO:0071555">
    <property type="term" value="P:cell wall organization"/>
    <property type="evidence" value="ECO:0007669"/>
    <property type="project" value="UniProtKB-KW"/>
</dbReference>
<dbReference type="HAMAP" id="MF_00639">
    <property type="entry name" value="MurD"/>
    <property type="match status" value="1"/>
</dbReference>
<sequence length="458" mass="50408">MFKERLKGKKIAILGLGREGLDLLRFLSKQKIKPAGLDARTPKELGPACKEIRKLTDKLYLGRSYLKQLDKFDLVFRSPGVPLDLPAVRRAKKQGTKFDSLTQLFFELCPAKLIGITGTKGKSTVATLIFRLLKNNIAGKVYLGGNIGYPPLLSLPKMSKKDAVVLELSSFQLEDLVLSPQVAVLLNITPEHMDRHKTFARYLDTKSNIFARQTAKDCLVASADYPVTRAALKTARGKIFKYSLRKVLPRGVYVSNNEIIFRHLKTGKRQMIMKRSDIPLLGEHNLENVLAAISAALLMKVPAGKIAAKVKRFRALEHRLEEVDTIGPIKFINDSSATTPVATLAAIKAIPGPIALITGGVSKGEDLAAFAKDLKTKRLKKAVLIGRSARRLSRYLGKLHVPCARAKDLSAAVEQARRAVAEGGTVLLAPGFASFDMFKNAYDRGAQFKKIVQKLTIS</sequence>
<dbReference type="InterPro" id="IPR036565">
    <property type="entry name" value="Mur-like_cat_sf"/>
</dbReference>
<keyword evidence="5 7" id="KW-0547">Nucleotide-binding</keyword>
<organism evidence="11 12">
    <name type="scientific">candidate division Kazan bacterium RBG_13_50_9</name>
    <dbReference type="NCBI Taxonomy" id="1798535"/>
    <lineage>
        <taxon>Bacteria</taxon>
        <taxon>Bacteria division Kazan-3B-28</taxon>
    </lineage>
</organism>
<name>A0A1F4NRS1_UNCK3</name>
<dbReference type="Gene3D" id="3.40.1190.10">
    <property type="entry name" value="Mur-like, catalytic domain"/>
    <property type="match status" value="1"/>
</dbReference>